<dbReference type="InterPro" id="IPR011055">
    <property type="entry name" value="Dup_hybrid_motif"/>
</dbReference>
<dbReference type="GO" id="GO:0004222">
    <property type="term" value="F:metalloendopeptidase activity"/>
    <property type="evidence" value="ECO:0007669"/>
    <property type="project" value="TreeGrafter"/>
</dbReference>
<dbReference type="SUPFAM" id="SSF51261">
    <property type="entry name" value="Duplicated hybrid motif"/>
    <property type="match status" value="1"/>
</dbReference>
<reference evidence="2" key="1">
    <citation type="journal article" date="2019" name="PLoS Negl. Trop. Dis.">
        <title>Revisiting the worldwide diversity of Leptospira species in the environment.</title>
        <authorList>
            <person name="Vincent A.T."/>
            <person name="Schiettekatte O."/>
            <person name="Bourhy P."/>
            <person name="Veyrier F.J."/>
            <person name="Picardeau M."/>
        </authorList>
    </citation>
    <scope>NUCLEOTIDE SEQUENCE [LARGE SCALE GENOMIC DNA]</scope>
    <source>
        <strain evidence="2">SCS5</strain>
    </source>
</reference>
<dbReference type="PANTHER" id="PTHR21666:SF287">
    <property type="entry name" value="CYTOPLASMIC MEMBRANE PROTEIN"/>
    <property type="match status" value="1"/>
</dbReference>
<evidence type="ECO:0000259" key="1">
    <source>
        <dbReference type="Pfam" id="PF01551"/>
    </source>
</evidence>
<sequence length="288" mass="32380">MVEKKESLFSFRLVGRKFAQGELLFLSIRPIPDIFSKLDRVRVAWDGQELPVSKKEGVFYVFIPVSPEFSKSSGILEITEKNLFRRSESKKYEIPISKTPFATTKVSHLTMDKQYTSTSLPEETMAFIRECSEAKTKAFQTKTDLQISSDFDYPVSNPVLNSPFYKRRIYNKEKGKPHGGADFKGGIGEPIRAINDGTVILARPMHYEGNFTVIDHGSEIYSLYMHQSELSVKSGDRVKKGDLIGKIGSTGMSTGPHLHLGLRVHGTMLDPLSAIQVGLFREKKVPSR</sequence>
<proteinExistence type="predicted"/>
<dbReference type="CDD" id="cd12797">
    <property type="entry name" value="M23_peptidase"/>
    <property type="match status" value="1"/>
</dbReference>
<dbReference type="PANTHER" id="PTHR21666">
    <property type="entry name" value="PEPTIDASE-RELATED"/>
    <property type="match status" value="1"/>
</dbReference>
<dbReference type="InterPro" id="IPR016047">
    <property type="entry name" value="M23ase_b-sheet_dom"/>
</dbReference>
<dbReference type="Proteomes" id="UP000297855">
    <property type="component" value="Unassembled WGS sequence"/>
</dbReference>
<keyword evidence="3" id="KW-1185">Reference proteome</keyword>
<dbReference type="OrthoDB" id="9805799at2"/>
<accession>A0A4R9GUN4</accession>
<organism evidence="2 3">
    <name type="scientific">Leptospira fluminis</name>
    <dbReference type="NCBI Taxonomy" id="2484979"/>
    <lineage>
        <taxon>Bacteria</taxon>
        <taxon>Pseudomonadati</taxon>
        <taxon>Spirochaetota</taxon>
        <taxon>Spirochaetia</taxon>
        <taxon>Leptospirales</taxon>
        <taxon>Leptospiraceae</taxon>
        <taxon>Leptospira</taxon>
    </lineage>
</organism>
<dbReference type="Pfam" id="PF01551">
    <property type="entry name" value="Peptidase_M23"/>
    <property type="match status" value="1"/>
</dbReference>
<dbReference type="InterPro" id="IPR050570">
    <property type="entry name" value="Cell_wall_metabolism_enzyme"/>
</dbReference>
<protein>
    <submittedName>
        <fullName evidence="2">M23 family metallopeptidase</fullName>
    </submittedName>
</protein>
<evidence type="ECO:0000313" key="3">
    <source>
        <dbReference type="Proteomes" id="UP000297855"/>
    </source>
</evidence>
<dbReference type="EMBL" id="RQEV01000003">
    <property type="protein sequence ID" value="TGK21307.1"/>
    <property type="molecule type" value="Genomic_DNA"/>
</dbReference>
<dbReference type="AlphaFoldDB" id="A0A4R9GUN4"/>
<evidence type="ECO:0000313" key="2">
    <source>
        <dbReference type="EMBL" id="TGK21307.1"/>
    </source>
</evidence>
<feature type="domain" description="M23ase beta-sheet core" evidence="1">
    <location>
        <begin position="177"/>
        <end position="271"/>
    </location>
</feature>
<comment type="caution">
    <text evidence="2">The sequence shown here is derived from an EMBL/GenBank/DDBJ whole genome shotgun (WGS) entry which is preliminary data.</text>
</comment>
<gene>
    <name evidence="2" type="ORF">EHO61_05045</name>
</gene>
<dbReference type="FunFam" id="2.70.70.10:FF:000023">
    <property type="entry name" value="Peptidase, M23 family"/>
    <property type="match status" value="1"/>
</dbReference>
<name>A0A4R9GUN4_9LEPT</name>
<dbReference type="Gene3D" id="2.70.70.10">
    <property type="entry name" value="Glucose Permease (Domain IIA)"/>
    <property type="match status" value="1"/>
</dbReference>